<dbReference type="Gramene" id="Pp3c20_22330V3.1">
    <property type="protein sequence ID" value="Pp3c20_22330V3.1"/>
    <property type="gene ID" value="Pp3c20_22330"/>
</dbReference>
<reference evidence="6" key="3">
    <citation type="submission" date="2020-12" db="UniProtKB">
        <authorList>
            <consortium name="EnsemblPlants"/>
        </authorList>
    </citation>
    <scope>IDENTIFICATION</scope>
</reference>
<evidence type="ECO:0000313" key="6">
    <source>
        <dbReference type="EnsemblPlants" id="Pp3c20_22330V3.1"/>
    </source>
</evidence>
<evidence type="ECO:0000256" key="2">
    <source>
        <dbReference type="ARBA" id="ARBA00008352"/>
    </source>
</evidence>
<dbReference type="Proteomes" id="UP000006727">
    <property type="component" value="Chromosome 20"/>
</dbReference>
<sequence length="233" mass="26225">MAARGRGRGRGRGGGAQFLARDDDGNLIFNKKQEGPTPLFPKVERLPDLPTVTKRDEMLVFRRHHLQKAWECSPYYIEKIKTKTEGIVAEIDRYSDRYRTNRRANRVPLNSVLKLTGASFPVELLGQGRGRGKGVLPPGSTPWVLQTSLAKTDLHRLDQLASLEQRRLKDEEKGDKDGEEKKPGEGDDGDGENEEIEDEEDEIADDDYAQTFGFDDDEEYDVDDGGDDEGPVY</sequence>
<comment type="subcellular location">
    <subcellularLocation>
        <location evidence="1">Nucleus</location>
    </subcellularLocation>
</comment>
<dbReference type="PANTHER" id="PTHR15367">
    <property type="entry name" value="DNA-DIRECTED RNA POLYMERASE III"/>
    <property type="match status" value="1"/>
</dbReference>
<dbReference type="GeneID" id="112273062"/>
<dbReference type="PANTHER" id="PTHR15367:SF2">
    <property type="entry name" value="DNA-DIRECTED RNA POLYMERASE III SUBUNIT"/>
    <property type="match status" value="1"/>
</dbReference>
<dbReference type="EMBL" id="ABEU02000020">
    <property type="protein sequence ID" value="PNR33503.1"/>
    <property type="molecule type" value="Genomic_DNA"/>
</dbReference>
<comment type="similarity">
    <text evidence="2">Belongs to the eukaryotic RPC7 RNA polymerase subunit family.</text>
</comment>
<evidence type="ECO:0000313" key="7">
    <source>
        <dbReference type="Proteomes" id="UP000006727"/>
    </source>
</evidence>
<accession>A0A2K1IW45</accession>
<feature type="compositionally biased region" description="Acidic residues" evidence="4">
    <location>
        <begin position="186"/>
        <end position="233"/>
    </location>
</feature>
<dbReference type="Gramene" id="Pp3c20_22330V3.2">
    <property type="protein sequence ID" value="Pp3c20_22330V3.2"/>
    <property type="gene ID" value="Pp3c20_22330"/>
</dbReference>
<dbReference type="PaxDb" id="3218-PP1S40_21V6.1"/>
<dbReference type="KEGG" id="ppp:112273062"/>
<evidence type="ECO:0000256" key="4">
    <source>
        <dbReference type="SAM" id="MobiDB-lite"/>
    </source>
</evidence>
<organism evidence="5">
    <name type="scientific">Physcomitrium patens</name>
    <name type="common">Spreading-leaved earth moss</name>
    <name type="synonym">Physcomitrella patens</name>
    <dbReference type="NCBI Taxonomy" id="3218"/>
    <lineage>
        <taxon>Eukaryota</taxon>
        <taxon>Viridiplantae</taxon>
        <taxon>Streptophyta</taxon>
        <taxon>Embryophyta</taxon>
        <taxon>Bryophyta</taxon>
        <taxon>Bryophytina</taxon>
        <taxon>Bryopsida</taxon>
        <taxon>Funariidae</taxon>
        <taxon>Funariales</taxon>
        <taxon>Funariaceae</taxon>
        <taxon>Physcomitrium</taxon>
    </lineage>
</organism>
<reference evidence="5 7" key="1">
    <citation type="journal article" date="2008" name="Science">
        <title>The Physcomitrella genome reveals evolutionary insights into the conquest of land by plants.</title>
        <authorList>
            <person name="Rensing S."/>
            <person name="Lang D."/>
            <person name="Zimmer A."/>
            <person name="Terry A."/>
            <person name="Salamov A."/>
            <person name="Shapiro H."/>
            <person name="Nishiyama T."/>
            <person name="Perroud P.-F."/>
            <person name="Lindquist E."/>
            <person name="Kamisugi Y."/>
            <person name="Tanahashi T."/>
            <person name="Sakakibara K."/>
            <person name="Fujita T."/>
            <person name="Oishi K."/>
            <person name="Shin-I T."/>
            <person name="Kuroki Y."/>
            <person name="Toyoda A."/>
            <person name="Suzuki Y."/>
            <person name="Hashimoto A."/>
            <person name="Yamaguchi K."/>
            <person name="Sugano A."/>
            <person name="Kohara Y."/>
            <person name="Fujiyama A."/>
            <person name="Anterola A."/>
            <person name="Aoki S."/>
            <person name="Ashton N."/>
            <person name="Barbazuk W.B."/>
            <person name="Barker E."/>
            <person name="Bennetzen J."/>
            <person name="Bezanilla M."/>
            <person name="Blankenship R."/>
            <person name="Cho S.H."/>
            <person name="Dutcher S."/>
            <person name="Estelle M."/>
            <person name="Fawcett J.A."/>
            <person name="Gundlach H."/>
            <person name="Hanada K."/>
            <person name="Heyl A."/>
            <person name="Hicks K.A."/>
            <person name="Hugh J."/>
            <person name="Lohr M."/>
            <person name="Mayer K."/>
            <person name="Melkozernov A."/>
            <person name="Murata T."/>
            <person name="Nelson D."/>
            <person name="Pils B."/>
            <person name="Prigge M."/>
            <person name="Reiss B."/>
            <person name="Renner T."/>
            <person name="Rombauts S."/>
            <person name="Rushton P."/>
            <person name="Sanderfoot A."/>
            <person name="Schween G."/>
            <person name="Shiu S.-H."/>
            <person name="Stueber K."/>
            <person name="Theodoulou F.L."/>
            <person name="Tu H."/>
            <person name="Van de Peer Y."/>
            <person name="Verrier P.J."/>
            <person name="Waters E."/>
            <person name="Wood A."/>
            <person name="Yang L."/>
            <person name="Cove D."/>
            <person name="Cuming A."/>
            <person name="Hasebe M."/>
            <person name="Lucas S."/>
            <person name="Mishler D.B."/>
            <person name="Reski R."/>
            <person name="Grigoriev I."/>
            <person name="Quatrano R.S."/>
            <person name="Boore J.L."/>
        </authorList>
    </citation>
    <scope>NUCLEOTIDE SEQUENCE [LARGE SCALE GENOMIC DNA]</scope>
    <source>
        <strain evidence="6 7">cv. Gransden 2004</strain>
    </source>
</reference>
<dbReference type="GO" id="GO:0006383">
    <property type="term" value="P:transcription by RNA polymerase III"/>
    <property type="evidence" value="ECO:0007669"/>
    <property type="project" value="InterPro"/>
</dbReference>
<protein>
    <recommendedName>
        <fullName evidence="8">DNA-directed RNA polymerase III subunit</fullName>
    </recommendedName>
</protein>
<dbReference type="AlphaFoldDB" id="A0A2K1IW45"/>
<dbReference type="EnsemblPlants" id="Pp3c20_22330V3.1">
    <property type="protein sequence ID" value="Pp3c20_22330V3.1"/>
    <property type="gene ID" value="Pp3c20_22330"/>
</dbReference>
<reference evidence="5 7" key="2">
    <citation type="journal article" date="2018" name="Plant J.">
        <title>The Physcomitrella patens chromosome-scale assembly reveals moss genome structure and evolution.</title>
        <authorList>
            <person name="Lang D."/>
            <person name="Ullrich K.K."/>
            <person name="Murat F."/>
            <person name="Fuchs J."/>
            <person name="Jenkins J."/>
            <person name="Haas F.B."/>
            <person name="Piednoel M."/>
            <person name="Gundlach H."/>
            <person name="Van Bel M."/>
            <person name="Meyberg R."/>
            <person name="Vives C."/>
            <person name="Morata J."/>
            <person name="Symeonidi A."/>
            <person name="Hiss M."/>
            <person name="Muchero W."/>
            <person name="Kamisugi Y."/>
            <person name="Saleh O."/>
            <person name="Blanc G."/>
            <person name="Decker E.L."/>
            <person name="van Gessel N."/>
            <person name="Grimwood J."/>
            <person name="Hayes R.D."/>
            <person name="Graham S.W."/>
            <person name="Gunter L.E."/>
            <person name="McDaniel S.F."/>
            <person name="Hoernstein S.N.W."/>
            <person name="Larsson A."/>
            <person name="Li F.W."/>
            <person name="Perroud P.F."/>
            <person name="Phillips J."/>
            <person name="Ranjan P."/>
            <person name="Rokshar D.S."/>
            <person name="Rothfels C.J."/>
            <person name="Schneider L."/>
            <person name="Shu S."/>
            <person name="Stevenson D.W."/>
            <person name="Thummler F."/>
            <person name="Tillich M."/>
            <person name="Villarreal Aguilar J.C."/>
            <person name="Widiez T."/>
            <person name="Wong G.K."/>
            <person name="Wymore A."/>
            <person name="Zhang Y."/>
            <person name="Zimmer A.D."/>
            <person name="Quatrano R.S."/>
            <person name="Mayer K.F.X."/>
            <person name="Goodstein D."/>
            <person name="Casacuberta J.M."/>
            <person name="Vandepoele K."/>
            <person name="Reski R."/>
            <person name="Cuming A.C."/>
            <person name="Tuskan G.A."/>
            <person name="Maumus F."/>
            <person name="Salse J."/>
            <person name="Schmutz J."/>
            <person name="Rensing S.A."/>
        </authorList>
    </citation>
    <scope>NUCLEOTIDE SEQUENCE [LARGE SCALE GENOMIC DNA]</scope>
    <source>
        <strain evidence="6 7">cv. Gransden 2004</strain>
    </source>
</reference>
<feature type="compositionally biased region" description="Basic and acidic residues" evidence="4">
    <location>
        <begin position="163"/>
        <end position="185"/>
    </location>
</feature>
<dbReference type="RefSeq" id="XP_024357174.1">
    <property type="nucleotide sequence ID" value="XM_024501406.2"/>
</dbReference>
<dbReference type="OrthoDB" id="2018787at2759"/>
<proteinExistence type="inferred from homology"/>
<evidence type="ECO:0000313" key="5">
    <source>
        <dbReference type="EMBL" id="PNR33503.1"/>
    </source>
</evidence>
<gene>
    <name evidence="6" type="primary">LOC112273062</name>
    <name evidence="5" type="ORF">PHYPA_025447</name>
</gene>
<keyword evidence="7" id="KW-1185">Reference proteome</keyword>
<feature type="region of interest" description="Disordered" evidence="4">
    <location>
        <begin position="163"/>
        <end position="233"/>
    </location>
</feature>
<keyword evidence="3" id="KW-0539">Nucleus</keyword>
<evidence type="ECO:0000256" key="3">
    <source>
        <dbReference type="ARBA" id="ARBA00023242"/>
    </source>
</evidence>
<dbReference type="STRING" id="3218.A0A2K1IW45"/>
<dbReference type="GO" id="GO:0005666">
    <property type="term" value="C:RNA polymerase III complex"/>
    <property type="evidence" value="ECO:0000318"/>
    <property type="project" value="GO_Central"/>
</dbReference>
<dbReference type="InterPro" id="IPR024661">
    <property type="entry name" value="RNA_pol_III_Rpc31"/>
</dbReference>
<evidence type="ECO:0000256" key="1">
    <source>
        <dbReference type="ARBA" id="ARBA00004123"/>
    </source>
</evidence>
<feature type="compositionally biased region" description="Basic residues" evidence="4">
    <location>
        <begin position="1"/>
        <end position="11"/>
    </location>
</feature>
<evidence type="ECO:0008006" key="8">
    <source>
        <dbReference type="Google" id="ProtNLM"/>
    </source>
</evidence>
<name>A0A2K1IW45_PHYPA</name>
<dbReference type="Pfam" id="PF11705">
    <property type="entry name" value="RNA_pol_3_Rpc31"/>
    <property type="match status" value="1"/>
</dbReference>
<dbReference type="EnsemblPlants" id="Pp3c20_22330V3.2">
    <property type="protein sequence ID" value="Pp3c20_22330V3.2"/>
    <property type="gene ID" value="Pp3c20_22330"/>
</dbReference>
<feature type="region of interest" description="Disordered" evidence="4">
    <location>
        <begin position="1"/>
        <end position="20"/>
    </location>
</feature>